<evidence type="ECO:0000256" key="3">
    <source>
        <dbReference type="ARBA" id="ARBA00022801"/>
    </source>
</evidence>
<dbReference type="SMART" id="SM01208">
    <property type="entry name" value="G5"/>
    <property type="match status" value="1"/>
</dbReference>
<dbReference type="SUPFAM" id="SSF53955">
    <property type="entry name" value="Lysozyme-like"/>
    <property type="match status" value="1"/>
</dbReference>
<dbReference type="InterPro" id="IPR023346">
    <property type="entry name" value="Lysozyme-like_dom_sf"/>
</dbReference>
<evidence type="ECO:0000259" key="5">
    <source>
        <dbReference type="PROSITE" id="PS51109"/>
    </source>
</evidence>
<dbReference type="InterPro" id="IPR007137">
    <property type="entry name" value="DUF348"/>
</dbReference>
<keyword evidence="7" id="KW-1185">Reference proteome</keyword>
<feature type="region of interest" description="Disordered" evidence="4">
    <location>
        <begin position="203"/>
        <end position="243"/>
    </location>
</feature>
<organism evidence="6 7">
    <name type="scientific">Propioniciclava flava</name>
    <dbReference type="NCBI Taxonomy" id="2072026"/>
    <lineage>
        <taxon>Bacteria</taxon>
        <taxon>Bacillati</taxon>
        <taxon>Actinomycetota</taxon>
        <taxon>Actinomycetes</taxon>
        <taxon>Propionibacteriales</taxon>
        <taxon>Propionibacteriaceae</taxon>
        <taxon>Propioniciclava</taxon>
    </lineage>
</organism>
<accession>A0A4Q2EHN9</accession>
<proteinExistence type="inferred from homology"/>
<keyword evidence="2" id="KW-0732">Signal</keyword>
<keyword evidence="3" id="KW-0378">Hydrolase</keyword>
<dbReference type="Pfam" id="PF06737">
    <property type="entry name" value="Transglycosylas"/>
    <property type="match status" value="1"/>
</dbReference>
<dbReference type="Pfam" id="PF03990">
    <property type="entry name" value="DUF348"/>
    <property type="match status" value="1"/>
</dbReference>
<sequence length="323" mass="33529">MRISQDQVRLGVLCSFHPGDHVPFSPKIIAVAASAAVLVASGATAAVLGSQPAAEQTAVPAAAFETPASVEVLVWVDGVAKRVSSAEGTVAASLSAAEIALGEHDRVSPALGSQLAVGDSVTVTRVAVSEETTKVALDFATTQVNDPTLEKGKTSIKTKGVPGVREDVVRTTTLNGKVDGTEMVSQTVTQEAVNQVILVGTRRAEVSSRSADRPASPKPTAPAAPAPSDPSTAPAASTGGGLDLSRADMWDRIAKCESTNRWNINTGNGYYGGLQFNLQTWRANGGTDFAAYPHQASREQQITVANRLYAKRGLQPWGCRGAA</sequence>
<feature type="domain" description="G5" evidence="5">
    <location>
        <begin position="123"/>
        <end position="203"/>
    </location>
</feature>
<feature type="compositionally biased region" description="Pro residues" evidence="4">
    <location>
        <begin position="216"/>
        <end position="228"/>
    </location>
</feature>
<gene>
    <name evidence="6" type="ORF">C1706_10155</name>
</gene>
<dbReference type="EMBL" id="PPCV01000006">
    <property type="protein sequence ID" value="RXW31894.1"/>
    <property type="molecule type" value="Genomic_DNA"/>
</dbReference>
<evidence type="ECO:0000256" key="2">
    <source>
        <dbReference type="ARBA" id="ARBA00022729"/>
    </source>
</evidence>
<reference evidence="6 7" key="1">
    <citation type="submission" date="2018-01" db="EMBL/GenBank/DDBJ databases">
        <title>Lactibacter flavus gen. nov., sp. nov., a novel bacterium of the family Propionibacteriaceae isolated from raw milk and dairy products.</title>
        <authorList>
            <person name="Wenning M."/>
            <person name="Breitenwieser F."/>
            <person name="Huptas C."/>
            <person name="von Neubeck M."/>
            <person name="Busse H.-J."/>
            <person name="Scherer S."/>
        </authorList>
    </citation>
    <scope>NUCLEOTIDE SEQUENCE [LARGE SCALE GENOMIC DNA]</scope>
    <source>
        <strain evidence="6 7">VG341</strain>
    </source>
</reference>
<dbReference type="Gene3D" id="1.10.530.10">
    <property type="match status" value="1"/>
</dbReference>
<dbReference type="OrthoDB" id="1404170at2"/>
<evidence type="ECO:0000313" key="6">
    <source>
        <dbReference type="EMBL" id="RXW31894.1"/>
    </source>
</evidence>
<feature type="compositionally biased region" description="Basic and acidic residues" evidence="4">
    <location>
        <begin position="203"/>
        <end position="212"/>
    </location>
</feature>
<dbReference type="InterPro" id="IPR010618">
    <property type="entry name" value="RPF"/>
</dbReference>
<dbReference type="PROSITE" id="PS51109">
    <property type="entry name" value="G5"/>
    <property type="match status" value="1"/>
</dbReference>
<evidence type="ECO:0000256" key="4">
    <source>
        <dbReference type="SAM" id="MobiDB-lite"/>
    </source>
</evidence>
<dbReference type="GO" id="GO:0016787">
    <property type="term" value="F:hydrolase activity"/>
    <property type="evidence" value="ECO:0007669"/>
    <property type="project" value="UniProtKB-KW"/>
</dbReference>
<name>A0A4Q2EHN9_9ACTN</name>
<dbReference type="InterPro" id="IPR011098">
    <property type="entry name" value="G5_dom"/>
</dbReference>
<dbReference type="Pfam" id="PF07501">
    <property type="entry name" value="G5"/>
    <property type="match status" value="1"/>
</dbReference>
<dbReference type="Gene3D" id="2.20.230.10">
    <property type="entry name" value="Resuscitation-promoting factor rpfb"/>
    <property type="match status" value="1"/>
</dbReference>
<evidence type="ECO:0000256" key="1">
    <source>
        <dbReference type="ARBA" id="ARBA00010830"/>
    </source>
</evidence>
<protein>
    <submittedName>
        <fullName evidence="6">Resuscitation-promoting factor</fullName>
    </submittedName>
</protein>
<comment type="similarity">
    <text evidence="1">Belongs to the transglycosylase family. Rpf subfamily.</text>
</comment>
<dbReference type="CDD" id="cd13925">
    <property type="entry name" value="RPF"/>
    <property type="match status" value="1"/>
</dbReference>
<evidence type="ECO:0000313" key="7">
    <source>
        <dbReference type="Proteomes" id="UP000290624"/>
    </source>
</evidence>
<comment type="caution">
    <text evidence="6">The sequence shown here is derived from an EMBL/GenBank/DDBJ whole genome shotgun (WGS) entry which is preliminary data.</text>
</comment>
<dbReference type="AlphaFoldDB" id="A0A4Q2EHN9"/>
<dbReference type="Proteomes" id="UP000290624">
    <property type="component" value="Unassembled WGS sequence"/>
</dbReference>